<protein>
    <submittedName>
        <fullName evidence="3">Uncharacterized protein</fullName>
    </submittedName>
</protein>
<evidence type="ECO:0000313" key="2">
    <source>
        <dbReference type="Proteomes" id="UP000095282"/>
    </source>
</evidence>
<dbReference type="AlphaFoldDB" id="A0A1I7TA34"/>
<dbReference type="Proteomes" id="UP000095282">
    <property type="component" value="Unplaced"/>
</dbReference>
<feature type="compositionally biased region" description="Basic and acidic residues" evidence="1">
    <location>
        <begin position="118"/>
        <end position="127"/>
    </location>
</feature>
<feature type="region of interest" description="Disordered" evidence="1">
    <location>
        <begin position="39"/>
        <end position="69"/>
    </location>
</feature>
<sequence>MTNPIGTPRGVSDAHEVPLTESPAISLPRFTPSNCIPLSARTVDSGISNEDETRPPTTASLPMDNPLTSPINYENQNRTPHIVEDHEDRAVHSDKEEEHVEKVSAMPSFVPEDGGSSVEEHSSQMSEDALRFRAETKRLEEQAKKLNSLHSVSITPSSYSSNITDPEFYSTPIKNEKPLNQFLYILLVLYRSLL</sequence>
<name>A0A1I7TA34_9PELO</name>
<reference evidence="3" key="1">
    <citation type="submission" date="2016-11" db="UniProtKB">
        <authorList>
            <consortium name="WormBaseParasite"/>
        </authorList>
    </citation>
    <scope>IDENTIFICATION</scope>
</reference>
<dbReference type="WBParaSite" id="Csp11.Scaffold561.g3907.t1">
    <property type="protein sequence ID" value="Csp11.Scaffold561.g3907.t1"/>
    <property type="gene ID" value="Csp11.Scaffold561.g3907"/>
</dbReference>
<feature type="compositionally biased region" description="Polar residues" evidence="1">
    <location>
        <begin position="55"/>
        <end position="69"/>
    </location>
</feature>
<accession>A0A1I7TA34</accession>
<feature type="compositionally biased region" description="Basic and acidic residues" evidence="1">
    <location>
        <begin position="89"/>
        <end position="102"/>
    </location>
</feature>
<dbReference type="eggNOG" id="ENOG502TG6I">
    <property type="taxonomic scope" value="Eukaryota"/>
</dbReference>
<evidence type="ECO:0000313" key="3">
    <source>
        <dbReference type="WBParaSite" id="Csp11.Scaffold561.g3907.t1"/>
    </source>
</evidence>
<evidence type="ECO:0000256" key="1">
    <source>
        <dbReference type="SAM" id="MobiDB-lite"/>
    </source>
</evidence>
<proteinExistence type="predicted"/>
<keyword evidence="2" id="KW-1185">Reference proteome</keyword>
<organism evidence="2 3">
    <name type="scientific">Caenorhabditis tropicalis</name>
    <dbReference type="NCBI Taxonomy" id="1561998"/>
    <lineage>
        <taxon>Eukaryota</taxon>
        <taxon>Metazoa</taxon>
        <taxon>Ecdysozoa</taxon>
        <taxon>Nematoda</taxon>
        <taxon>Chromadorea</taxon>
        <taxon>Rhabditida</taxon>
        <taxon>Rhabditina</taxon>
        <taxon>Rhabditomorpha</taxon>
        <taxon>Rhabditoidea</taxon>
        <taxon>Rhabditidae</taxon>
        <taxon>Peloderinae</taxon>
        <taxon>Caenorhabditis</taxon>
    </lineage>
</organism>
<feature type="region of interest" description="Disordered" evidence="1">
    <location>
        <begin position="89"/>
        <end position="127"/>
    </location>
</feature>